<evidence type="ECO:0000313" key="4">
    <source>
        <dbReference type="Proteomes" id="UP001054889"/>
    </source>
</evidence>
<feature type="compositionally biased region" description="Low complexity" evidence="1">
    <location>
        <begin position="185"/>
        <end position="195"/>
    </location>
</feature>
<evidence type="ECO:0000256" key="1">
    <source>
        <dbReference type="SAM" id="MobiDB-lite"/>
    </source>
</evidence>
<dbReference type="Pfam" id="PF00195">
    <property type="entry name" value="Chal_sti_synt_N"/>
    <property type="match status" value="1"/>
</dbReference>
<feature type="compositionally biased region" description="Basic and acidic residues" evidence="1">
    <location>
        <begin position="67"/>
        <end position="81"/>
    </location>
</feature>
<evidence type="ECO:0000259" key="2">
    <source>
        <dbReference type="Pfam" id="PF00195"/>
    </source>
</evidence>
<dbReference type="InterPro" id="IPR016039">
    <property type="entry name" value="Thiolase-like"/>
</dbReference>
<proteinExistence type="predicted"/>
<organism evidence="3 4">
    <name type="scientific">Eleusine coracana subsp. coracana</name>
    <dbReference type="NCBI Taxonomy" id="191504"/>
    <lineage>
        <taxon>Eukaryota</taxon>
        <taxon>Viridiplantae</taxon>
        <taxon>Streptophyta</taxon>
        <taxon>Embryophyta</taxon>
        <taxon>Tracheophyta</taxon>
        <taxon>Spermatophyta</taxon>
        <taxon>Magnoliopsida</taxon>
        <taxon>Liliopsida</taxon>
        <taxon>Poales</taxon>
        <taxon>Poaceae</taxon>
        <taxon>PACMAD clade</taxon>
        <taxon>Chloridoideae</taxon>
        <taxon>Cynodonteae</taxon>
        <taxon>Eleusininae</taxon>
        <taxon>Eleusine</taxon>
    </lineage>
</organism>
<dbReference type="Gene3D" id="3.40.47.10">
    <property type="match status" value="1"/>
</dbReference>
<protein>
    <recommendedName>
        <fullName evidence="2">Chalcone/stilbene synthase N-terminal domain-containing protein</fullName>
    </recommendedName>
</protein>
<dbReference type="Proteomes" id="UP001054889">
    <property type="component" value="Unassembled WGS sequence"/>
</dbReference>
<reference evidence="3" key="1">
    <citation type="journal article" date="2018" name="DNA Res.">
        <title>Multiple hybrid de novo genome assembly of finger millet, an orphan allotetraploid crop.</title>
        <authorList>
            <person name="Hatakeyama M."/>
            <person name="Aluri S."/>
            <person name="Balachadran M.T."/>
            <person name="Sivarajan S.R."/>
            <person name="Patrignani A."/>
            <person name="Gruter S."/>
            <person name="Poveda L."/>
            <person name="Shimizu-Inatsugi R."/>
            <person name="Baeten J."/>
            <person name="Francoijs K.J."/>
            <person name="Nataraja K.N."/>
            <person name="Reddy Y.A.N."/>
            <person name="Phadnis S."/>
            <person name="Ravikumar R.L."/>
            <person name="Schlapbach R."/>
            <person name="Sreeman S.M."/>
            <person name="Shimizu K.K."/>
        </authorList>
    </citation>
    <scope>NUCLEOTIDE SEQUENCE</scope>
</reference>
<dbReference type="PANTHER" id="PTHR11877">
    <property type="entry name" value="HYDROXYMETHYLGLUTARYL-COA SYNTHASE"/>
    <property type="match status" value="1"/>
</dbReference>
<dbReference type="AlphaFoldDB" id="A0AAV5DAQ2"/>
<feature type="region of interest" description="Disordered" evidence="1">
    <location>
        <begin position="1"/>
        <end position="37"/>
    </location>
</feature>
<feature type="compositionally biased region" description="Polar residues" evidence="1">
    <location>
        <begin position="83"/>
        <end position="93"/>
    </location>
</feature>
<keyword evidence="4" id="KW-1185">Reference proteome</keyword>
<name>A0AAV5DAQ2_ELECO</name>
<comment type="caution">
    <text evidence="3">The sequence shown here is derived from an EMBL/GenBank/DDBJ whole genome shotgun (WGS) entry which is preliminary data.</text>
</comment>
<sequence>MGSAPTTVREIRRAQRADGPAAVLAIGTGNPPTSMTQDEYPDYYFRVTNSEHLTELKHKLTRICKRSGIEKRHAHLDEDAAPRTSTNRPTSLPSIDARCPVDLTAARPRVPGVRTARRPPRRGPSPQVARPVDITPRSRLSTYSALPPRPERGPSASACAEAGPPPRSTEDHTQPQRLLRRRQGRSSAARQGARA</sequence>
<evidence type="ECO:0000313" key="3">
    <source>
        <dbReference type="EMBL" id="GJN07371.1"/>
    </source>
</evidence>
<dbReference type="InterPro" id="IPR011141">
    <property type="entry name" value="Polyketide_synthase_type-III"/>
</dbReference>
<dbReference type="GO" id="GO:0016747">
    <property type="term" value="F:acyltransferase activity, transferring groups other than amino-acyl groups"/>
    <property type="evidence" value="ECO:0007669"/>
    <property type="project" value="InterPro"/>
</dbReference>
<dbReference type="PANTHER" id="PTHR11877:SF68">
    <property type="entry name" value="OS07G0501100 PROTEIN"/>
    <property type="match status" value="1"/>
</dbReference>
<dbReference type="InterPro" id="IPR001099">
    <property type="entry name" value="Chalcone/stilbene_synt_N"/>
</dbReference>
<gene>
    <name evidence="3" type="primary">ga25196</name>
    <name evidence="3" type="ORF">PR202_ga25196</name>
</gene>
<dbReference type="EMBL" id="BQKI01000014">
    <property type="protein sequence ID" value="GJN07371.1"/>
    <property type="molecule type" value="Genomic_DNA"/>
</dbReference>
<feature type="domain" description="Chalcone/stilbene synthase N-terminal" evidence="2">
    <location>
        <begin position="9"/>
        <end position="100"/>
    </location>
</feature>
<accession>A0AAV5DAQ2</accession>
<dbReference type="GO" id="GO:0030639">
    <property type="term" value="P:polyketide biosynthetic process"/>
    <property type="evidence" value="ECO:0007669"/>
    <property type="project" value="TreeGrafter"/>
</dbReference>
<feature type="region of interest" description="Disordered" evidence="1">
    <location>
        <begin position="67"/>
        <end position="195"/>
    </location>
</feature>
<reference evidence="3" key="2">
    <citation type="submission" date="2021-12" db="EMBL/GenBank/DDBJ databases">
        <title>Resequencing data analysis of finger millet.</title>
        <authorList>
            <person name="Hatakeyama M."/>
            <person name="Aluri S."/>
            <person name="Balachadran M.T."/>
            <person name="Sivarajan S.R."/>
            <person name="Poveda L."/>
            <person name="Shimizu-Inatsugi R."/>
            <person name="Schlapbach R."/>
            <person name="Sreeman S.M."/>
            <person name="Shimizu K.K."/>
        </authorList>
    </citation>
    <scope>NUCLEOTIDE SEQUENCE</scope>
</reference>
<dbReference type="SUPFAM" id="SSF53901">
    <property type="entry name" value="Thiolase-like"/>
    <property type="match status" value="1"/>
</dbReference>